<comment type="caution">
    <text evidence="2">The sequence shown here is derived from an EMBL/GenBank/DDBJ whole genome shotgun (WGS) entry which is preliminary data.</text>
</comment>
<evidence type="ECO:0000313" key="4">
    <source>
        <dbReference type="Proteomes" id="UP000629596"/>
    </source>
</evidence>
<dbReference type="Proteomes" id="UP000629596">
    <property type="component" value="Unassembled WGS sequence"/>
</dbReference>
<reference evidence="1 4" key="2">
    <citation type="submission" date="2020-08" db="EMBL/GenBank/DDBJ databases">
        <title>Genome public.</title>
        <authorList>
            <person name="Liu C."/>
            <person name="Sun Q."/>
        </authorList>
    </citation>
    <scope>NUCLEOTIDE SEQUENCE [LARGE SCALE GENOMIC DNA]</scope>
    <source>
        <strain evidence="1 4">426_9</strain>
    </source>
</reference>
<dbReference type="AlphaFoldDB" id="A0A3D8HDU7"/>
<dbReference type="EMBL" id="JACRTI010000022">
    <property type="protein sequence ID" value="MBC8602155.1"/>
    <property type="molecule type" value="Genomic_DNA"/>
</dbReference>
<dbReference type="RefSeq" id="WP_115499660.1">
    <property type="nucleotide sequence ID" value="NZ_JACRTI010000022.1"/>
</dbReference>
<dbReference type="Pfam" id="PF12864">
    <property type="entry name" value="DUF3822"/>
    <property type="match status" value="1"/>
</dbReference>
<dbReference type="Gene3D" id="3.30.420.250">
    <property type="match status" value="1"/>
</dbReference>
<reference evidence="2 3" key="1">
    <citation type="submission" date="2018-07" db="EMBL/GenBank/DDBJ databases">
        <title>Parabacteroides acidifaciens nov. sp., isolated from human feces.</title>
        <authorList>
            <person name="Wang Y.J."/>
        </authorList>
    </citation>
    <scope>NUCLEOTIDE SEQUENCE [LARGE SCALE GENOMIC DNA]</scope>
    <source>
        <strain evidence="2 3">426-9</strain>
    </source>
</reference>
<name>A0A3D8HDU7_9BACT</name>
<dbReference type="EMBL" id="QREV01000022">
    <property type="protein sequence ID" value="RDU49144.1"/>
    <property type="molecule type" value="Genomic_DNA"/>
</dbReference>
<proteinExistence type="predicted"/>
<evidence type="ECO:0000313" key="1">
    <source>
        <dbReference type="EMBL" id="MBC8602155.1"/>
    </source>
</evidence>
<evidence type="ECO:0000313" key="3">
    <source>
        <dbReference type="Proteomes" id="UP000256321"/>
    </source>
</evidence>
<dbReference type="InterPro" id="IPR024213">
    <property type="entry name" value="DUF3822"/>
</dbReference>
<dbReference type="Gene3D" id="3.30.420.260">
    <property type="match status" value="1"/>
</dbReference>
<sequence length="275" mass="31953">MAIDVSDKLTADYSESYIMSIRLRSGGLSFSAYSPSVSESFLYRDVEFDRAKPYFSSLKECFFENDFLTWSYKQVNVLCASPQYTLVPKEVFLEKQKAELLAFTFSSPEGHCLSNELKDEQAELIFGVDEEVYEFCSRSLINPRFVHHVTPLLSLWKKQSRTRLPRQLYAVLHRRRMDVACYAQGNLLFVNSFEYEHPDDILYYILYVWKQTGMDQQKDQLRLFGEAALRSNITNTLRNYLQYIDPLEIPSEAYLMGPEVILAPLDLIALSLCEL</sequence>
<accession>A0A3D8HDU7</accession>
<keyword evidence="4" id="KW-1185">Reference proteome</keyword>
<dbReference type="CDD" id="cd24013">
    <property type="entry name" value="ASKHA_ATPase_BT3980-like"/>
    <property type="match status" value="1"/>
</dbReference>
<organism evidence="2 3">
    <name type="scientific">Parabacteroides acidifaciens</name>
    <dbReference type="NCBI Taxonomy" id="2290935"/>
    <lineage>
        <taxon>Bacteria</taxon>
        <taxon>Pseudomonadati</taxon>
        <taxon>Bacteroidota</taxon>
        <taxon>Bacteroidia</taxon>
        <taxon>Bacteroidales</taxon>
        <taxon>Tannerellaceae</taxon>
        <taxon>Parabacteroides</taxon>
    </lineage>
</organism>
<evidence type="ECO:0000313" key="2">
    <source>
        <dbReference type="EMBL" id="RDU49144.1"/>
    </source>
</evidence>
<protein>
    <submittedName>
        <fullName evidence="2">DUF3822 family protein</fullName>
    </submittedName>
</protein>
<gene>
    <name evidence="2" type="ORF">DWU89_10825</name>
    <name evidence="1" type="ORF">H8784_10555</name>
</gene>
<dbReference type="Proteomes" id="UP000256321">
    <property type="component" value="Unassembled WGS sequence"/>
</dbReference>